<name>A0ABV9Q3R6_9BACL</name>
<evidence type="ECO:0000256" key="2">
    <source>
        <dbReference type="HAMAP-Rule" id="MF_01139"/>
    </source>
</evidence>
<feature type="binding site" evidence="2">
    <location>
        <position position="37"/>
    </location>
    <ligand>
        <name>substrate</name>
    </ligand>
</feature>
<dbReference type="PANTHER" id="PTHR10291">
    <property type="entry name" value="DEHYDRODOLICHYL DIPHOSPHATE SYNTHASE FAMILY MEMBER"/>
    <property type="match status" value="1"/>
</dbReference>
<comment type="function">
    <text evidence="2">Catalyzes the condensation of isopentenyl diphosphate (IPP) with allylic pyrophosphates generating different type of terpenoids.</text>
</comment>
<dbReference type="NCBIfam" id="TIGR00055">
    <property type="entry name" value="uppS"/>
    <property type="match status" value="1"/>
</dbReference>
<proteinExistence type="inferred from homology"/>
<dbReference type="EMBL" id="JBHSHC010000112">
    <property type="protein sequence ID" value="MFC4768820.1"/>
    <property type="molecule type" value="Genomic_DNA"/>
</dbReference>
<dbReference type="Gene3D" id="3.40.1180.10">
    <property type="entry name" value="Decaprenyl diphosphate synthase-like"/>
    <property type="match status" value="1"/>
</dbReference>
<comment type="subunit">
    <text evidence="2">Homodimer.</text>
</comment>
<feature type="binding site" evidence="2">
    <location>
        <position position="45"/>
    </location>
    <ligand>
        <name>substrate</name>
    </ligand>
</feature>
<feature type="binding site" evidence="2">
    <location>
        <position position="81"/>
    </location>
    <ligand>
        <name>substrate</name>
    </ligand>
</feature>
<dbReference type="Pfam" id="PF01255">
    <property type="entry name" value="Prenyltransf"/>
    <property type="match status" value="1"/>
</dbReference>
<dbReference type="HAMAP" id="MF_01139">
    <property type="entry name" value="ISPT"/>
    <property type="match status" value="1"/>
</dbReference>
<accession>A0ABV9Q3R6</accession>
<dbReference type="InterPro" id="IPR036424">
    <property type="entry name" value="UPP_synth-like_sf"/>
</dbReference>
<keyword evidence="4" id="KW-1185">Reference proteome</keyword>
<feature type="binding site" evidence="2">
    <location>
        <position position="32"/>
    </location>
    <ligand>
        <name>Mg(2+)</name>
        <dbReference type="ChEBI" id="CHEBI:18420"/>
    </ligand>
</feature>
<dbReference type="CDD" id="cd00475">
    <property type="entry name" value="Cis_IPPS"/>
    <property type="match status" value="1"/>
</dbReference>
<evidence type="ECO:0000313" key="4">
    <source>
        <dbReference type="Proteomes" id="UP001596002"/>
    </source>
</evidence>
<feature type="binding site" evidence="2">
    <location>
        <position position="83"/>
    </location>
    <ligand>
        <name>substrate</name>
    </ligand>
</feature>
<feature type="binding site" evidence="2">
    <location>
        <position position="219"/>
    </location>
    <ligand>
        <name>Mg(2+)</name>
        <dbReference type="ChEBI" id="CHEBI:18420"/>
    </ligand>
</feature>
<dbReference type="SUPFAM" id="SSF64005">
    <property type="entry name" value="Undecaprenyl diphosphate synthase"/>
    <property type="match status" value="1"/>
</dbReference>
<organism evidence="3 4">
    <name type="scientific">Effusibacillus consociatus</name>
    <dbReference type="NCBI Taxonomy" id="1117041"/>
    <lineage>
        <taxon>Bacteria</taxon>
        <taxon>Bacillati</taxon>
        <taxon>Bacillota</taxon>
        <taxon>Bacilli</taxon>
        <taxon>Bacillales</taxon>
        <taxon>Alicyclobacillaceae</taxon>
        <taxon>Effusibacillus</taxon>
    </lineage>
</organism>
<dbReference type="PROSITE" id="PS01066">
    <property type="entry name" value="UPP_SYNTHASE"/>
    <property type="match status" value="1"/>
</dbReference>
<keyword evidence="2" id="KW-0460">Magnesium</keyword>
<feature type="binding site" evidence="2">
    <location>
        <position position="49"/>
    </location>
    <ligand>
        <name>substrate</name>
    </ligand>
</feature>
<dbReference type="EC" id="2.5.1.-" evidence="2"/>
<dbReference type="InterPro" id="IPR018520">
    <property type="entry name" value="UPP_synth-like_CS"/>
</dbReference>
<evidence type="ECO:0000313" key="3">
    <source>
        <dbReference type="EMBL" id="MFC4768820.1"/>
    </source>
</evidence>
<dbReference type="Proteomes" id="UP001596002">
    <property type="component" value="Unassembled WGS sequence"/>
</dbReference>
<comment type="caution">
    <text evidence="3">The sequence shown here is derived from an EMBL/GenBank/DDBJ whole genome shotgun (WGS) entry which is preliminary data.</text>
</comment>
<dbReference type="InterPro" id="IPR001441">
    <property type="entry name" value="UPP_synth-like"/>
</dbReference>
<feature type="binding site" evidence="2">
    <location>
        <begin position="33"/>
        <end position="36"/>
    </location>
    <ligand>
        <name>substrate</name>
    </ligand>
</feature>
<keyword evidence="2" id="KW-0479">Metal-binding</keyword>
<dbReference type="PANTHER" id="PTHR10291:SF0">
    <property type="entry name" value="DEHYDRODOLICHYL DIPHOSPHATE SYNTHASE 2"/>
    <property type="match status" value="1"/>
</dbReference>
<feature type="binding site" evidence="2">
    <location>
        <begin position="206"/>
        <end position="208"/>
    </location>
    <ligand>
        <name>substrate</name>
    </ligand>
</feature>
<sequence>MNLKDLFQRKTTSNVNELSSGGVPYHVAVIMDGNGRWAKKRGLPRIAGHRAGMESVKNITRAANDIGVRILTLYAFSTENWKRPEQEVEFLMRLPQEFLLLELKSLIKQNVRIQILGELESLPKHTRESVSEAVEKTANNSGMLLNIALNYGSRFEIVNAIKSLAEEVRAGTLSPDDIDEEAVNSRLLTKGIPDPDLLIRTSGELRLSNFLLWQLAYTELWFTDVFWPDFTKEHFYEAIRAYQKRGRRFGGLK</sequence>
<gene>
    <name evidence="3" type="ORF">ACFO8Q_15850</name>
</gene>
<comment type="similarity">
    <text evidence="2">Belongs to the UPP synthase family.</text>
</comment>
<feature type="active site" evidence="2">
    <location>
        <position position="32"/>
    </location>
</feature>
<keyword evidence="1 2" id="KW-0808">Transferase</keyword>
<reference evidence="4" key="1">
    <citation type="journal article" date="2019" name="Int. J. Syst. Evol. Microbiol.">
        <title>The Global Catalogue of Microorganisms (GCM) 10K type strain sequencing project: providing services to taxonomists for standard genome sequencing and annotation.</title>
        <authorList>
            <consortium name="The Broad Institute Genomics Platform"/>
            <consortium name="The Broad Institute Genome Sequencing Center for Infectious Disease"/>
            <person name="Wu L."/>
            <person name="Ma J."/>
        </authorList>
    </citation>
    <scope>NUCLEOTIDE SEQUENCE [LARGE SCALE GENOMIC DNA]</scope>
    <source>
        <strain evidence="4">WYCCWR 12678</strain>
    </source>
</reference>
<feature type="active site" description="Proton acceptor" evidence="2">
    <location>
        <position position="80"/>
    </location>
</feature>
<dbReference type="NCBIfam" id="NF011405">
    <property type="entry name" value="PRK14830.1"/>
    <property type="match status" value="1"/>
</dbReference>
<feature type="binding site" evidence="2">
    <location>
        <begin position="77"/>
        <end position="79"/>
    </location>
    <ligand>
        <name>substrate</name>
    </ligand>
</feature>
<dbReference type="RefSeq" id="WP_380026768.1">
    <property type="nucleotide sequence ID" value="NZ_JBHSHC010000112.1"/>
</dbReference>
<dbReference type="GO" id="GO:0016740">
    <property type="term" value="F:transferase activity"/>
    <property type="evidence" value="ECO:0007669"/>
    <property type="project" value="UniProtKB-KW"/>
</dbReference>
<evidence type="ECO:0000256" key="1">
    <source>
        <dbReference type="ARBA" id="ARBA00022679"/>
    </source>
</evidence>
<comment type="cofactor">
    <cofactor evidence="2">
        <name>Mg(2+)</name>
        <dbReference type="ChEBI" id="CHEBI:18420"/>
    </cofactor>
    <text evidence="2">Binds 2 magnesium ions per subunit.</text>
</comment>
<feature type="binding site" evidence="2">
    <location>
        <position position="200"/>
    </location>
    <ligand>
        <name>substrate</name>
    </ligand>
</feature>
<protein>
    <recommendedName>
        <fullName evidence="2">Isoprenyl transferase</fullName>
        <ecNumber evidence="2">2.5.1.-</ecNumber>
    </recommendedName>
</protein>